<dbReference type="RefSeq" id="WP_190420891.1">
    <property type="nucleotide sequence ID" value="NZ_JAAOCA010000013.1"/>
</dbReference>
<evidence type="ECO:0000313" key="5">
    <source>
        <dbReference type="EMBL" id="MBD1599485.1"/>
    </source>
</evidence>
<name>A0ABR7Z200_9PSED</name>
<feature type="domain" description="ABC transporter" evidence="4">
    <location>
        <begin position="13"/>
        <end position="243"/>
    </location>
</feature>
<organism evidence="5 6">
    <name type="scientific">Pseudomonas typographi</name>
    <dbReference type="NCBI Taxonomy" id="2715964"/>
    <lineage>
        <taxon>Bacteria</taxon>
        <taxon>Pseudomonadati</taxon>
        <taxon>Pseudomonadota</taxon>
        <taxon>Gammaproteobacteria</taxon>
        <taxon>Pseudomonadales</taxon>
        <taxon>Pseudomonadaceae</taxon>
        <taxon>Pseudomonas</taxon>
    </lineage>
</organism>
<keyword evidence="6" id="KW-1185">Reference proteome</keyword>
<keyword evidence="3 5" id="KW-0067">ATP-binding</keyword>
<reference evidence="5 6" key="1">
    <citation type="journal article" date="2020" name="Insects">
        <title>Bacteria Belonging to Pseudomonas typographi sp. nov. from the Bark Beetle Ips typographus Have Genomic Potential to Aid in the Host Ecology.</title>
        <authorList>
            <person name="Peral-Aranega E."/>
            <person name="Saati-Santamaria Z."/>
            <person name="Kolarik M."/>
            <person name="Rivas R."/>
            <person name="Garcia-Fraile P."/>
        </authorList>
    </citation>
    <scope>NUCLEOTIDE SEQUENCE [LARGE SCALE GENOMIC DNA]</scope>
    <source>
        <strain evidence="5 6">CA3A</strain>
    </source>
</reference>
<evidence type="ECO:0000313" key="6">
    <source>
        <dbReference type="Proteomes" id="UP000805841"/>
    </source>
</evidence>
<gene>
    <name evidence="5" type="ORF">HAQ05_12325</name>
</gene>
<sequence length="362" mass="40117">MPSDNQSPEGAFLALRSLTKRFDGHAAVNGISLEVKPHEFVSLLGPSGGGKTTLLHMIAGFTEPDAGDILIQGESVRRWPSHRRGAAMVFQSYALFPHLTVFENVAFGLRMRKVGNGEVRRQVSEALEYVRLQGLEKRYPRQLSGGQQQRVALARALILKPRLLLLDEPLSNLDPNLRRELRDNFREIHNQTRMTTLLVTHDIEEAFTTSDRVAILGNGRLEQFDTPQAIYTRPASAFVARFVGHRNIVRGTPAQKEARHFLEIEGTEALLETPGTASSYVIPMNQVRITTDATTPRGYAGMSGVLEKIEYLGALVRFQVKSGGATLVGECLDHQWPVGLQPGITTRACWPLHRMIDLPGAV</sequence>
<evidence type="ECO:0000256" key="3">
    <source>
        <dbReference type="ARBA" id="ARBA00022840"/>
    </source>
</evidence>
<evidence type="ECO:0000256" key="2">
    <source>
        <dbReference type="ARBA" id="ARBA00022741"/>
    </source>
</evidence>
<dbReference type="Pfam" id="PF00005">
    <property type="entry name" value="ABC_tran"/>
    <property type="match status" value="1"/>
</dbReference>
<dbReference type="InterPro" id="IPR003593">
    <property type="entry name" value="AAA+_ATPase"/>
</dbReference>
<keyword evidence="2" id="KW-0547">Nucleotide-binding</keyword>
<dbReference type="SMART" id="SM00382">
    <property type="entry name" value="AAA"/>
    <property type="match status" value="1"/>
</dbReference>
<dbReference type="EMBL" id="JAAOCA010000013">
    <property type="protein sequence ID" value="MBD1599485.1"/>
    <property type="molecule type" value="Genomic_DNA"/>
</dbReference>
<dbReference type="GO" id="GO:0005524">
    <property type="term" value="F:ATP binding"/>
    <property type="evidence" value="ECO:0007669"/>
    <property type="project" value="UniProtKB-KW"/>
</dbReference>
<dbReference type="InterPro" id="IPR027417">
    <property type="entry name" value="P-loop_NTPase"/>
</dbReference>
<protein>
    <submittedName>
        <fullName evidence="5">ABC transporter ATP-binding protein</fullName>
    </submittedName>
</protein>
<dbReference type="PANTHER" id="PTHR42781">
    <property type="entry name" value="SPERMIDINE/PUTRESCINE IMPORT ATP-BINDING PROTEIN POTA"/>
    <property type="match status" value="1"/>
</dbReference>
<evidence type="ECO:0000259" key="4">
    <source>
        <dbReference type="PROSITE" id="PS50893"/>
    </source>
</evidence>
<dbReference type="PANTHER" id="PTHR42781:SF4">
    <property type="entry name" value="SPERMIDINE_PUTRESCINE IMPORT ATP-BINDING PROTEIN POTA"/>
    <property type="match status" value="1"/>
</dbReference>
<dbReference type="InterPro" id="IPR050093">
    <property type="entry name" value="ABC_SmlMolc_Importer"/>
</dbReference>
<dbReference type="Gene3D" id="2.40.50.100">
    <property type="match status" value="1"/>
</dbReference>
<keyword evidence="1" id="KW-0813">Transport</keyword>
<dbReference type="SUPFAM" id="SSF52540">
    <property type="entry name" value="P-loop containing nucleoside triphosphate hydrolases"/>
    <property type="match status" value="1"/>
</dbReference>
<proteinExistence type="predicted"/>
<dbReference type="PROSITE" id="PS00211">
    <property type="entry name" value="ABC_TRANSPORTER_1"/>
    <property type="match status" value="1"/>
</dbReference>
<dbReference type="Proteomes" id="UP000805841">
    <property type="component" value="Unassembled WGS sequence"/>
</dbReference>
<accession>A0ABR7Z200</accession>
<dbReference type="Gene3D" id="3.40.50.300">
    <property type="entry name" value="P-loop containing nucleotide triphosphate hydrolases"/>
    <property type="match status" value="1"/>
</dbReference>
<dbReference type="PROSITE" id="PS50893">
    <property type="entry name" value="ABC_TRANSPORTER_2"/>
    <property type="match status" value="1"/>
</dbReference>
<comment type="caution">
    <text evidence="5">The sequence shown here is derived from an EMBL/GenBank/DDBJ whole genome shotgun (WGS) entry which is preliminary data.</text>
</comment>
<dbReference type="InterPro" id="IPR003439">
    <property type="entry name" value="ABC_transporter-like_ATP-bd"/>
</dbReference>
<evidence type="ECO:0000256" key="1">
    <source>
        <dbReference type="ARBA" id="ARBA00022448"/>
    </source>
</evidence>
<dbReference type="InterPro" id="IPR017871">
    <property type="entry name" value="ABC_transporter-like_CS"/>
</dbReference>